<evidence type="ECO:0000256" key="1">
    <source>
        <dbReference type="ARBA" id="ARBA00001974"/>
    </source>
</evidence>
<dbReference type="SUPFAM" id="SSF55424">
    <property type="entry name" value="FAD/NAD-linked reductases, dimerisation (C-terminal) domain"/>
    <property type="match status" value="1"/>
</dbReference>
<dbReference type="InterPro" id="IPR036188">
    <property type="entry name" value="FAD/NAD-bd_sf"/>
</dbReference>
<comment type="caution">
    <text evidence="7">The sequence shown here is derived from an EMBL/GenBank/DDBJ whole genome shotgun (WGS) entry which is preliminary data.</text>
</comment>
<accession>A0A931A6A1</accession>
<dbReference type="PRINTS" id="PR00368">
    <property type="entry name" value="FADPNR"/>
</dbReference>
<dbReference type="PANTHER" id="PTHR43557:SF2">
    <property type="entry name" value="RIESKE DOMAIN-CONTAINING PROTEIN-RELATED"/>
    <property type="match status" value="1"/>
</dbReference>
<keyword evidence="3" id="KW-0274">FAD</keyword>
<feature type="domain" description="Reductase C-terminal" evidence="6">
    <location>
        <begin position="356"/>
        <end position="417"/>
    </location>
</feature>
<keyword evidence="8" id="KW-1185">Reference proteome</keyword>
<dbReference type="GO" id="GO:0016651">
    <property type="term" value="F:oxidoreductase activity, acting on NAD(P)H"/>
    <property type="evidence" value="ECO:0007669"/>
    <property type="project" value="TreeGrafter"/>
</dbReference>
<dbReference type="PANTHER" id="PTHR43557">
    <property type="entry name" value="APOPTOSIS-INDUCING FACTOR 1"/>
    <property type="match status" value="1"/>
</dbReference>
<dbReference type="InterPro" id="IPR016156">
    <property type="entry name" value="FAD/NAD-linked_Rdtase_dimer_sf"/>
</dbReference>
<reference evidence="7" key="1">
    <citation type="submission" date="2020-11" db="EMBL/GenBank/DDBJ databases">
        <title>Whole-genome analyses of Nonomuraea sp. K274.</title>
        <authorList>
            <person name="Veyisoglu A."/>
        </authorList>
    </citation>
    <scope>NUCLEOTIDE SEQUENCE</scope>
    <source>
        <strain evidence="7">K274</strain>
    </source>
</reference>
<keyword evidence="4" id="KW-0560">Oxidoreductase</keyword>
<sequence length="432" mass="45317">MCKLTCQNETLERTTYADICGPGCRIPSERRRVTPPGSVLIVGASAAGLSTAEALRRHGYQGPLMLLDAETHCPYDRPPLSKQVLAGSWEPARTQLRTQTQLESLGAEFVRGESAVALDAAGRAVTTASGRVLHSDALVIATGLTSRRLPGQDGQDGLAGVHVLRSLDDALTLRTHLTAAKRLVVVGEGVLGAEIAATARTMGRDVTLAGMGHALLGDQLGDVVGAMLGRLHVERGVRLRLGVAVDGLTGTEGRVTAVRLATGELLPADAVVVAIGSRPATGWLAGSGLALGDGVECDSRCRAAAGVYAVGDVASFEHEGLGRRLRLENRTNATEQAQVVAANILGADHPYTPIPYFWTDQYDVKIQAHGLPAPAAEVSIAEGDPAQHRFTAVYREGGQVTGVLGWNMPKQARLLRQQALAPRHGAQPLAPA</sequence>
<evidence type="ECO:0000259" key="6">
    <source>
        <dbReference type="Pfam" id="PF14759"/>
    </source>
</evidence>
<dbReference type="SUPFAM" id="SSF51905">
    <property type="entry name" value="FAD/NAD(P)-binding domain"/>
    <property type="match status" value="2"/>
</dbReference>
<dbReference type="PRINTS" id="PR00411">
    <property type="entry name" value="PNDRDTASEI"/>
</dbReference>
<evidence type="ECO:0000256" key="4">
    <source>
        <dbReference type="ARBA" id="ARBA00023002"/>
    </source>
</evidence>
<dbReference type="Pfam" id="PF07992">
    <property type="entry name" value="Pyr_redox_2"/>
    <property type="match status" value="1"/>
</dbReference>
<dbReference type="InterPro" id="IPR028202">
    <property type="entry name" value="Reductase_C"/>
</dbReference>
<dbReference type="EMBL" id="JADOGI010000006">
    <property type="protein sequence ID" value="MBF8184833.1"/>
    <property type="molecule type" value="Genomic_DNA"/>
</dbReference>
<organism evidence="7 8">
    <name type="scientific">Nonomuraea cypriaca</name>
    <dbReference type="NCBI Taxonomy" id="1187855"/>
    <lineage>
        <taxon>Bacteria</taxon>
        <taxon>Bacillati</taxon>
        <taxon>Actinomycetota</taxon>
        <taxon>Actinomycetes</taxon>
        <taxon>Streptosporangiales</taxon>
        <taxon>Streptosporangiaceae</taxon>
        <taxon>Nonomuraea</taxon>
    </lineage>
</organism>
<dbReference type="Gene3D" id="3.50.50.60">
    <property type="entry name" value="FAD/NAD(P)-binding domain"/>
    <property type="match status" value="2"/>
</dbReference>
<gene>
    <name evidence="7" type="ORF">ITP53_03575</name>
</gene>
<protein>
    <submittedName>
        <fullName evidence="7">FAD-dependent oxidoreductase</fullName>
    </submittedName>
</protein>
<keyword evidence="2" id="KW-0285">Flavoprotein</keyword>
<name>A0A931A6A1_9ACTN</name>
<dbReference type="InterPro" id="IPR023753">
    <property type="entry name" value="FAD/NAD-binding_dom"/>
</dbReference>
<dbReference type="InterPro" id="IPR050446">
    <property type="entry name" value="FAD-oxidoreductase/Apoptosis"/>
</dbReference>
<dbReference type="Proteomes" id="UP000605361">
    <property type="component" value="Unassembled WGS sequence"/>
</dbReference>
<evidence type="ECO:0000256" key="2">
    <source>
        <dbReference type="ARBA" id="ARBA00022630"/>
    </source>
</evidence>
<comment type="cofactor">
    <cofactor evidence="1">
        <name>FAD</name>
        <dbReference type="ChEBI" id="CHEBI:57692"/>
    </cofactor>
</comment>
<evidence type="ECO:0000259" key="5">
    <source>
        <dbReference type="Pfam" id="PF07992"/>
    </source>
</evidence>
<evidence type="ECO:0000313" key="7">
    <source>
        <dbReference type="EMBL" id="MBF8184833.1"/>
    </source>
</evidence>
<dbReference type="Pfam" id="PF14759">
    <property type="entry name" value="Reductase_C"/>
    <property type="match status" value="1"/>
</dbReference>
<proteinExistence type="predicted"/>
<dbReference type="GO" id="GO:0005737">
    <property type="term" value="C:cytoplasm"/>
    <property type="evidence" value="ECO:0007669"/>
    <property type="project" value="TreeGrafter"/>
</dbReference>
<evidence type="ECO:0000313" key="8">
    <source>
        <dbReference type="Proteomes" id="UP000605361"/>
    </source>
</evidence>
<evidence type="ECO:0000256" key="3">
    <source>
        <dbReference type="ARBA" id="ARBA00022827"/>
    </source>
</evidence>
<dbReference type="AlphaFoldDB" id="A0A931A6A1"/>
<feature type="domain" description="FAD/NAD(P)-binding" evidence="5">
    <location>
        <begin position="38"/>
        <end position="337"/>
    </location>
</feature>
<dbReference type="Gene3D" id="3.30.390.30">
    <property type="match status" value="1"/>
</dbReference>